<name>A0ABD5CTL7_9BURK</name>
<proteinExistence type="predicted"/>
<dbReference type="EMBL" id="JAVIZN010000003">
    <property type="protein sequence ID" value="MDR6208040.1"/>
    <property type="molecule type" value="Genomic_DNA"/>
</dbReference>
<dbReference type="NCBIfam" id="TIGR03347">
    <property type="entry name" value="VI_chp_1"/>
    <property type="match status" value="1"/>
</dbReference>
<reference evidence="1 2" key="1">
    <citation type="submission" date="2023-08" db="EMBL/GenBank/DDBJ databases">
        <title>Genome sequencing of plant associated microbes to promote plant fitness in Sorghum bicolor and Oryza sativa.</title>
        <authorList>
            <person name="Coleman-Derr D."/>
        </authorList>
    </citation>
    <scope>NUCLEOTIDE SEQUENCE [LARGE SCALE GENOMIC DNA]</scope>
    <source>
        <strain evidence="1 2">SLBN-33</strain>
    </source>
</reference>
<sequence>MAAEDWAPAPVVSTADAPARPIVDWKRDGASYGFFQALRLMRLGFASEAEFRGHVRVQPNLSLAFPEGDIQAIDQDADGNWRVVANFFGLYGVSSPLPTYYTEDLIEEVRNGRSAMRDFLDIIHARLYPMLFSAWEKYRLWIAVSERADVRRLEQLLALIGRAGISPGFNRDGHLLRFAGLFNQFPRSALGLETLVRGLLRGAPVVAEPCVSRIVPIPRETQFVLGEPSGQLGNALIGSEVEQRSSAVVLHVGPIDAQHFDSLLPGGPAHTLLSRDLALYLNEPVQCELCLLLDSAECRPAQLGVAQWSRLGLDMWLGTGDEAEDADDATHWTAPRRVSFELPLCPDASLRQQVGYS</sequence>
<organism evidence="1 2">
    <name type="scientific">Paraburkholderia graminis</name>
    <dbReference type="NCBI Taxonomy" id="60548"/>
    <lineage>
        <taxon>Bacteria</taxon>
        <taxon>Pseudomonadati</taxon>
        <taxon>Pseudomonadota</taxon>
        <taxon>Betaproteobacteria</taxon>
        <taxon>Burkholderiales</taxon>
        <taxon>Burkholderiaceae</taxon>
        <taxon>Paraburkholderia</taxon>
    </lineage>
</organism>
<protein>
    <submittedName>
        <fullName evidence="1">Type VI secretion system protein ImpH</fullName>
    </submittedName>
</protein>
<dbReference type="RefSeq" id="WP_310035481.1">
    <property type="nucleotide sequence ID" value="NZ_JAVIZN010000003.1"/>
</dbReference>
<accession>A0ABD5CTL7</accession>
<dbReference type="AlphaFoldDB" id="A0ABD5CTL7"/>
<evidence type="ECO:0000313" key="1">
    <source>
        <dbReference type="EMBL" id="MDR6208040.1"/>
    </source>
</evidence>
<comment type="caution">
    <text evidence="1">The sequence shown here is derived from an EMBL/GenBank/DDBJ whole genome shotgun (WGS) entry which is preliminary data.</text>
</comment>
<dbReference type="PANTHER" id="PTHR35564">
    <property type="match status" value="1"/>
</dbReference>
<gene>
    <name evidence="1" type="ORF">QF025_006841</name>
</gene>
<dbReference type="PANTHER" id="PTHR35564:SF3">
    <property type="entry name" value="TYPE VI SECRETION SYSTEM BASEPLATE SUBUNIT TSSG"/>
    <property type="match status" value="1"/>
</dbReference>
<dbReference type="Pfam" id="PF06996">
    <property type="entry name" value="T6SS_TssG"/>
    <property type="match status" value="1"/>
</dbReference>
<dbReference type="InterPro" id="IPR010732">
    <property type="entry name" value="T6SS_TssG-like"/>
</dbReference>
<evidence type="ECO:0000313" key="2">
    <source>
        <dbReference type="Proteomes" id="UP001245184"/>
    </source>
</evidence>
<dbReference type="Proteomes" id="UP001245184">
    <property type="component" value="Unassembled WGS sequence"/>
</dbReference>